<dbReference type="Gene3D" id="3.10.10.10">
    <property type="entry name" value="HIV Type 1 Reverse Transcriptase, subunit A, domain 1"/>
    <property type="match status" value="1"/>
</dbReference>
<dbReference type="InterPro" id="IPR002129">
    <property type="entry name" value="PyrdxlP-dep_de-COase"/>
</dbReference>
<dbReference type="SUPFAM" id="SSF53383">
    <property type="entry name" value="PLP-dependent transferases"/>
    <property type="match status" value="1"/>
</dbReference>
<dbReference type="GO" id="GO:0019752">
    <property type="term" value="P:carboxylic acid metabolic process"/>
    <property type="evidence" value="ECO:0007669"/>
    <property type="project" value="InterPro"/>
</dbReference>
<dbReference type="InterPro" id="IPR021115">
    <property type="entry name" value="Pyridoxal-P_BS"/>
</dbReference>
<feature type="domain" description="Peptidase A2" evidence="9">
    <location>
        <begin position="1215"/>
        <end position="1293"/>
    </location>
</feature>
<dbReference type="GO" id="GO:0030170">
    <property type="term" value="F:pyridoxal phosphate binding"/>
    <property type="evidence" value="ECO:0007669"/>
    <property type="project" value="InterPro"/>
</dbReference>
<dbReference type="SUPFAM" id="SSF50630">
    <property type="entry name" value="Acid proteases"/>
    <property type="match status" value="1"/>
</dbReference>
<dbReference type="WBParaSite" id="maker-uti_cns_0045800-snap-gene-0.5-mRNA-1">
    <property type="protein sequence ID" value="maker-uti_cns_0045800-snap-gene-0.5-mRNA-1"/>
    <property type="gene ID" value="maker-uti_cns_0045800-snap-gene-0.5"/>
</dbReference>
<dbReference type="InterPro" id="IPR001878">
    <property type="entry name" value="Znf_CCHC"/>
</dbReference>
<dbReference type="GO" id="GO:0006508">
    <property type="term" value="P:proteolysis"/>
    <property type="evidence" value="ECO:0007669"/>
    <property type="project" value="InterPro"/>
</dbReference>
<dbReference type="InterPro" id="IPR043128">
    <property type="entry name" value="Rev_trsase/Diguanyl_cyclase"/>
</dbReference>
<dbReference type="GO" id="GO:0004190">
    <property type="term" value="F:aspartic-type endopeptidase activity"/>
    <property type="evidence" value="ECO:0007669"/>
    <property type="project" value="InterPro"/>
</dbReference>
<dbReference type="GO" id="GO:0003676">
    <property type="term" value="F:nucleic acid binding"/>
    <property type="evidence" value="ECO:0007669"/>
    <property type="project" value="InterPro"/>
</dbReference>
<feature type="modified residue" description="N6-(pyridoxal phosphate)lysine" evidence="7">
    <location>
        <position position="301"/>
    </location>
</feature>
<reference evidence="11" key="1">
    <citation type="submission" date="2016-11" db="UniProtKB">
        <authorList>
            <consortium name="WormBaseParasite"/>
        </authorList>
    </citation>
    <scope>IDENTIFICATION</scope>
</reference>
<keyword evidence="6" id="KW-0456">Lyase</keyword>
<keyword evidence="3" id="KW-0210">Decarboxylase</keyword>
<feature type="region of interest" description="Disordered" evidence="8">
    <location>
        <begin position="1081"/>
        <end position="1118"/>
    </location>
</feature>
<dbReference type="Gene3D" id="1.10.340.70">
    <property type="match status" value="1"/>
</dbReference>
<dbReference type="Proteomes" id="UP000095280">
    <property type="component" value="Unplaced"/>
</dbReference>
<sequence length="1767" mass="196368">MDAAEFRRCGKQLIDFIADYIESLNGNRREAMPRVLPGYLRQRLPLRPPDQPETWERVMSDVEEHILSGTAHWLHPDFNAYFPIGISYASVLGDLLSSSFGVGFTWRSNPALTELERLMLDWLAEMMGMPAHFRNDSGIGGGALQGSASDCVLVSMLAARKEKLTQLIGKDAEPLPVSRLVAYCSQLAHPCVDKAAVICGVRLRRLGYDDENLALRCDLLESAVLEDRQLGLVPFYVCAVLGTTACASCDNLSDVGAVCHREQLWCHVDAAYSGGALVCPEFRPLLQGIELVDSFNFNPSKWLLCTFDASVLWVKSQSKLKDAFVSGPRASIPVDDAPISNPLEQICDLKDWGIPLSRRFRSLKLWFVIRLYGVEGLQRHIRLHCRLAQSFESQLLKDGRFQLAAKTRFSLVCFRFRDSDALSRLLVCRINQSRDLHLMPASVRDRYIIRYAIVRERAVEADVNRAIRVILKHADQLDGKFSNAASIASAIPIATAVATSGNAVNDSEDAEEPVELNSSVPIRKEPSYMSDDLIVGLSEDQLQEKFRQMSREPKAKILFILASPEAEIVFILALREAEILCILAFTRDGILPRLGSVKKDVDKYYDKEELNLIKRGSGLFPAGHYPRKERSGNGLADLIAQGAKIFKVIGENKENIKNVAEAAGSVATAAKKIKDTVTPKQEIQPPAPLAPLAPNPDRRIPSRVKARMQRISASRKAKMKTISASGEAKMKTISASGEAKMKTISASGEAKMKTISASGEAKMKTILAFQFFWLHTINYKSCNLIAVTFAATSFEFVVGKRGLDRCFRFGTERDLDTGLNALNIRRNTFGLSFANVCLATLRLLLLWPLHRLWFSRERIWRLIHLTSTISNQLFRVSALAATRLETLHLVPSLQWHRKQSLPLRLATMAHFISLPPPEQFSTNTDQQNISKRWTVWADRFRDFIDASGITAETQKCKLLSYTAGREIAQIVKDLPDDKKDSLSNLLAALTAHFDKRKSIVFARYQFRLCVQQTGEPVDAWYARLKAAAEACEFSTLKDSLIRDQIVATCCSDKLRRRLLQESNIALNDALRQARALEAAEEQATAMESSSSSIAAIHKSASNQRRDQPQPNGQRPTFASNTTCYRCGERGHSSCGAAKGKTCSSCGKPKHLAKACRQRRQQNSSSINVVANNTDGSSIYVSPDNLTEEAFTIQTPAASSGQRSANMRLQIEGKEFNVLVDSGASCNVMSEQNFQHLQHVPLRGATQQIFSYGSSTPLQVLGLADLALRTDSDELQAPFFITKGSGITLLGRNTAFDIGILHIQQPARQINAVKPRDSAESSTLKKLLAKHDQNLDNDLQPDLRLLREFQPVFEGLGRVKDVEVDVRLRPEAIPVSPESRHLFTFSTPLGLMRLTRLSMGFTNASEVLQRVMTGVLSGLNGVRWAHDDITIFARNMAEHNSQNILAFFDVNMETEVHVDASPPGPQNPADVLSRQPQMQTTDNPGEVLDRQFINAIALGSTPQGLSFESIKQAARLDGVTQAAISALQTNQWTSNDHELRALACIRQELSAHDGVLLRGSSIIVPASLRRVVLQLAHKGHQCWRKTLDRLQTKVWWPGMRGDCQVFVQSCLACQATSPKTTNPPPLQPSQLPDGAWLVLGMDFYGPVQDKMLLRHSAYTRAMARDFNRSRRAKACSVRPGTAVLRRRNQRTKTQTPFEVEPWTVVDRRGDSYVLQQGDRTCTRHLTHIRLLVAAEGAAANAEPTPPECGIAQRPHPRAAKDKPISYKD</sequence>
<feature type="region of interest" description="Disordered" evidence="8">
    <location>
        <begin position="677"/>
        <end position="699"/>
    </location>
</feature>
<comment type="similarity">
    <text evidence="2">Belongs to the group II decarboxylase family.</text>
</comment>
<dbReference type="Pfam" id="PF00282">
    <property type="entry name" value="Pyridoxal_deC"/>
    <property type="match status" value="1"/>
</dbReference>
<protein>
    <submittedName>
        <fullName evidence="11">Peptidase A2 domain-containing protein</fullName>
    </submittedName>
</protein>
<feature type="compositionally biased region" description="Low complexity" evidence="8">
    <location>
        <begin position="1081"/>
        <end position="1101"/>
    </location>
</feature>
<dbReference type="InterPro" id="IPR010977">
    <property type="entry name" value="Aromatic_deC"/>
</dbReference>
<evidence type="ECO:0000256" key="7">
    <source>
        <dbReference type="PIRSR" id="PIRSR602129-50"/>
    </source>
</evidence>
<evidence type="ECO:0000313" key="10">
    <source>
        <dbReference type="Proteomes" id="UP000095280"/>
    </source>
</evidence>
<dbReference type="InterPro" id="IPR043502">
    <property type="entry name" value="DNA/RNA_pol_sf"/>
</dbReference>
<feature type="compositionally biased region" description="Basic and acidic residues" evidence="8">
    <location>
        <begin position="1757"/>
        <end position="1767"/>
    </location>
</feature>
<evidence type="ECO:0000256" key="6">
    <source>
        <dbReference type="ARBA" id="ARBA00023239"/>
    </source>
</evidence>
<dbReference type="SMART" id="SM00343">
    <property type="entry name" value="ZnF_C2HC"/>
    <property type="match status" value="2"/>
</dbReference>
<feature type="compositionally biased region" description="Pro residues" evidence="8">
    <location>
        <begin position="685"/>
        <end position="694"/>
    </location>
</feature>
<dbReference type="GO" id="GO:0008270">
    <property type="term" value="F:zinc ion binding"/>
    <property type="evidence" value="ECO:0007669"/>
    <property type="project" value="InterPro"/>
</dbReference>
<organism evidence="10 11">
    <name type="scientific">Macrostomum lignano</name>
    <dbReference type="NCBI Taxonomy" id="282301"/>
    <lineage>
        <taxon>Eukaryota</taxon>
        <taxon>Metazoa</taxon>
        <taxon>Spiralia</taxon>
        <taxon>Lophotrochozoa</taxon>
        <taxon>Platyhelminthes</taxon>
        <taxon>Rhabditophora</taxon>
        <taxon>Macrostomorpha</taxon>
        <taxon>Macrostomida</taxon>
        <taxon>Macrostomidae</taxon>
        <taxon>Macrostomum</taxon>
    </lineage>
</organism>
<evidence type="ECO:0000256" key="8">
    <source>
        <dbReference type="SAM" id="MobiDB-lite"/>
    </source>
</evidence>
<dbReference type="InterPro" id="IPR015422">
    <property type="entry name" value="PyrdxlP-dep_Trfase_small"/>
</dbReference>
<dbReference type="PROSITE" id="PS00141">
    <property type="entry name" value="ASP_PROTEASE"/>
    <property type="match status" value="1"/>
</dbReference>
<dbReference type="GO" id="GO:0006520">
    <property type="term" value="P:amino acid metabolic process"/>
    <property type="evidence" value="ECO:0007669"/>
    <property type="project" value="InterPro"/>
</dbReference>
<dbReference type="Gene3D" id="3.40.640.10">
    <property type="entry name" value="Type I PLP-dependent aspartate aminotransferase-like (Major domain)"/>
    <property type="match status" value="1"/>
</dbReference>
<dbReference type="FunFam" id="1.10.340.70:FF:000004">
    <property type="entry name" value="Retrovirus-related Pol polyprotein from transposon 297-like Protein"/>
    <property type="match status" value="1"/>
</dbReference>
<evidence type="ECO:0000256" key="5">
    <source>
        <dbReference type="ARBA" id="ARBA00022898"/>
    </source>
</evidence>
<dbReference type="PANTHER" id="PTHR11999">
    <property type="entry name" value="GROUP II PYRIDOXAL-5-PHOSPHATE DECARBOXYLASE"/>
    <property type="match status" value="1"/>
</dbReference>
<dbReference type="InterPro" id="IPR015421">
    <property type="entry name" value="PyrdxlP-dep_Trfase_major"/>
</dbReference>
<dbReference type="PRINTS" id="PR00800">
    <property type="entry name" value="YHDCRBOXLASE"/>
</dbReference>
<evidence type="ECO:0000313" key="11">
    <source>
        <dbReference type="WBParaSite" id="maker-uti_cns_0045800-snap-gene-0.5-mRNA-1"/>
    </source>
</evidence>
<dbReference type="Gene3D" id="3.90.1150.10">
    <property type="entry name" value="Aspartate Aminotransferase, domain 1"/>
    <property type="match status" value="1"/>
</dbReference>
<keyword evidence="5 7" id="KW-0663">Pyridoxal phosphate</keyword>
<comment type="cofactor">
    <cofactor evidence="1 7">
        <name>pyridoxal 5'-phosphate</name>
        <dbReference type="ChEBI" id="CHEBI:597326"/>
    </cofactor>
</comment>
<dbReference type="Gene3D" id="3.30.70.270">
    <property type="match status" value="1"/>
</dbReference>
<dbReference type="InterPro" id="IPR036875">
    <property type="entry name" value="Znf_CCHC_sf"/>
</dbReference>
<evidence type="ECO:0000259" key="9">
    <source>
        <dbReference type="PROSITE" id="PS50175"/>
    </source>
</evidence>
<name>A0A1I8J5G5_9PLAT</name>
<dbReference type="InterPro" id="IPR021109">
    <property type="entry name" value="Peptidase_aspartic_dom_sf"/>
</dbReference>
<dbReference type="GO" id="GO:0005737">
    <property type="term" value="C:cytoplasm"/>
    <property type="evidence" value="ECO:0007669"/>
    <property type="project" value="TreeGrafter"/>
</dbReference>
<dbReference type="PROSITE" id="PS00392">
    <property type="entry name" value="DDC_GAD_HDC_YDC"/>
    <property type="match status" value="1"/>
</dbReference>
<dbReference type="Gene3D" id="2.40.70.10">
    <property type="entry name" value="Acid Proteases"/>
    <property type="match status" value="1"/>
</dbReference>
<dbReference type="InterPro" id="IPR001995">
    <property type="entry name" value="Peptidase_A2_cat"/>
</dbReference>
<feature type="region of interest" description="Disordered" evidence="8">
    <location>
        <begin position="1456"/>
        <end position="1478"/>
    </location>
</feature>
<dbReference type="Pfam" id="PF17921">
    <property type="entry name" value="Integrase_H2C2"/>
    <property type="match status" value="1"/>
</dbReference>
<dbReference type="GO" id="GO:0016831">
    <property type="term" value="F:carboxy-lyase activity"/>
    <property type="evidence" value="ECO:0007669"/>
    <property type="project" value="UniProtKB-KW"/>
</dbReference>
<keyword evidence="4" id="KW-0378">Hydrolase</keyword>
<dbReference type="InterPro" id="IPR001969">
    <property type="entry name" value="Aspartic_peptidase_AS"/>
</dbReference>
<keyword evidence="10" id="KW-1185">Reference proteome</keyword>
<dbReference type="SUPFAM" id="SSF56672">
    <property type="entry name" value="DNA/RNA polymerases"/>
    <property type="match status" value="1"/>
</dbReference>
<proteinExistence type="inferred from homology"/>
<evidence type="ECO:0000256" key="3">
    <source>
        <dbReference type="ARBA" id="ARBA00022793"/>
    </source>
</evidence>
<feature type="compositionally biased region" description="Polar residues" evidence="8">
    <location>
        <begin position="1108"/>
        <end position="1118"/>
    </location>
</feature>
<dbReference type="InterPro" id="IPR015424">
    <property type="entry name" value="PyrdxlP-dep_Trfase"/>
</dbReference>
<dbReference type="Gene3D" id="1.20.1340.10">
    <property type="entry name" value="dopa decarboxylase, N-terminal domain"/>
    <property type="match status" value="1"/>
</dbReference>
<dbReference type="PROSITE" id="PS50175">
    <property type="entry name" value="ASP_PROT_RETROV"/>
    <property type="match status" value="1"/>
</dbReference>
<evidence type="ECO:0000256" key="2">
    <source>
        <dbReference type="ARBA" id="ARBA00009533"/>
    </source>
</evidence>
<evidence type="ECO:0000256" key="4">
    <source>
        <dbReference type="ARBA" id="ARBA00022801"/>
    </source>
</evidence>
<dbReference type="PANTHER" id="PTHR11999:SF70">
    <property type="entry name" value="MIP05841P"/>
    <property type="match status" value="1"/>
</dbReference>
<feature type="region of interest" description="Disordered" evidence="8">
    <location>
        <begin position="1739"/>
        <end position="1767"/>
    </location>
</feature>
<dbReference type="InterPro" id="IPR041588">
    <property type="entry name" value="Integrase_H2C2"/>
</dbReference>
<accession>A0A1I8J5G5</accession>
<evidence type="ECO:0000256" key="1">
    <source>
        <dbReference type="ARBA" id="ARBA00001933"/>
    </source>
</evidence>
<dbReference type="SUPFAM" id="SSF57756">
    <property type="entry name" value="Retrovirus zinc finger-like domains"/>
    <property type="match status" value="1"/>
</dbReference>
<dbReference type="Gene3D" id="4.10.60.10">
    <property type="entry name" value="Zinc finger, CCHC-type"/>
    <property type="match status" value="1"/>
</dbReference>